<accession>A0ABR7VA54</accession>
<feature type="region of interest" description="Disordered" evidence="1">
    <location>
        <begin position="201"/>
        <end position="236"/>
    </location>
</feature>
<evidence type="ECO:0000256" key="1">
    <source>
        <dbReference type="SAM" id="MobiDB-lite"/>
    </source>
</evidence>
<organism evidence="4 5">
    <name type="scientific">Maribacter arenosus</name>
    <dbReference type="NCBI Taxonomy" id="1854708"/>
    <lineage>
        <taxon>Bacteria</taxon>
        <taxon>Pseudomonadati</taxon>
        <taxon>Bacteroidota</taxon>
        <taxon>Flavobacteriia</taxon>
        <taxon>Flavobacteriales</taxon>
        <taxon>Flavobacteriaceae</taxon>
        <taxon>Maribacter</taxon>
    </lineage>
</organism>
<dbReference type="RefSeq" id="WP_188313672.1">
    <property type="nucleotide sequence ID" value="NZ_JABTCG010000002.1"/>
</dbReference>
<evidence type="ECO:0000313" key="4">
    <source>
        <dbReference type="EMBL" id="MBD0850550.1"/>
    </source>
</evidence>
<feature type="domain" description="Outer membrane protein beta-barrel" evidence="3">
    <location>
        <begin position="295"/>
        <end position="472"/>
    </location>
</feature>
<dbReference type="Proteomes" id="UP000598350">
    <property type="component" value="Unassembled WGS sequence"/>
</dbReference>
<evidence type="ECO:0000259" key="3">
    <source>
        <dbReference type="Pfam" id="PF13568"/>
    </source>
</evidence>
<keyword evidence="5" id="KW-1185">Reference proteome</keyword>
<feature type="region of interest" description="Disordered" evidence="1">
    <location>
        <begin position="103"/>
        <end position="146"/>
    </location>
</feature>
<reference evidence="4 5" key="1">
    <citation type="submission" date="2020-05" db="EMBL/GenBank/DDBJ databases">
        <title>The draft genome sequence of Maribacter arenosus CAU 1321.</title>
        <authorList>
            <person name="Mu L."/>
        </authorList>
    </citation>
    <scope>NUCLEOTIDE SEQUENCE [LARGE SCALE GENOMIC DNA]</scope>
    <source>
        <strain evidence="4 5">CAU 1321</strain>
    </source>
</reference>
<comment type="caution">
    <text evidence="4">The sequence shown here is derived from an EMBL/GenBank/DDBJ whole genome shotgun (WGS) entry which is preliminary data.</text>
</comment>
<name>A0ABR7VA54_9FLAO</name>
<protein>
    <submittedName>
        <fullName evidence="4">Outer membrane beta-barrel protein</fullName>
    </submittedName>
</protein>
<keyword evidence="2" id="KW-0812">Transmembrane</keyword>
<dbReference type="Pfam" id="PF13568">
    <property type="entry name" value="OMP_b-brl_2"/>
    <property type="match status" value="1"/>
</dbReference>
<evidence type="ECO:0000313" key="5">
    <source>
        <dbReference type="Proteomes" id="UP000598350"/>
    </source>
</evidence>
<keyword evidence="2" id="KW-1133">Transmembrane helix</keyword>
<dbReference type="EMBL" id="JABTCG010000002">
    <property type="protein sequence ID" value="MBD0850550.1"/>
    <property type="molecule type" value="Genomic_DNA"/>
</dbReference>
<feature type="compositionally biased region" description="Low complexity" evidence="1">
    <location>
        <begin position="127"/>
        <end position="141"/>
    </location>
</feature>
<feature type="transmembrane region" description="Helical" evidence="2">
    <location>
        <begin position="45"/>
        <end position="63"/>
    </location>
</feature>
<proteinExistence type="predicted"/>
<sequence>MSKKNLDKLFQEKFSNFSDVPTEKVWKSIETSLNKKKKSRKVIPFWWKLGGIAAVLAIGLFLTNPFKDHSTDPNTIITDVDQVKEDPQRQIKEIEQSPIPKTPEIVEQTPSDHVKNEETNGVDAKTKPFNTPPATATTPKTQGEVANRKNQGPLLTQQPEIAQIAVQDEGETDKIDEGENVLTKEHESVVVAGEQVVANDTDAHNPSAGQKSDENTPDNNDLNATDDAIVADKDNGTEEKTKGYKKLLFEALETQEDVISEAKESKWSAGPSIAPVYFNAIGSGSPVHSIFVPNSKSGDVNLSYGLAVSYEISKKLSIKTGLHKVDYGYNTNDVEFSSTLESFGNGQIENIDYSNASRNIIVDSKTNSISTLSSKTASDAAAQNPSLSGVMAQQIGYLEVPLELKYALVDTKFGVDLIGGFSSLFLVDNAVSLTSGELTTEMGEANNLNTMNFSTNIGLGVNYKFTSKIELNIEPIFKYQLNTFSDTAGDFRPFTIGVYSGLNFKF</sequence>
<dbReference type="InterPro" id="IPR025665">
    <property type="entry name" value="Beta-barrel_OMP_2"/>
</dbReference>
<gene>
    <name evidence="4" type="ORF">HPE63_07710</name>
</gene>
<evidence type="ECO:0000256" key="2">
    <source>
        <dbReference type="SAM" id="Phobius"/>
    </source>
</evidence>
<keyword evidence="2" id="KW-0472">Membrane</keyword>